<sequence length="115" mass="13032">MYQFSYAEIQTDSVADAKDRERQLLSRSIDLLMAARDKGTNSMQAIEALHFLSRVWTTFIEDLASNDNELPSELRANLISIGLWLLREGEAVRQGQSDNFDGLIEVSQIIRDGIQ</sequence>
<dbReference type="GO" id="GO:0044781">
    <property type="term" value="P:bacterial-type flagellum organization"/>
    <property type="evidence" value="ECO:0007669"/>
    <property type="project" value="InterPro"/>
</dbReference>
<comment type="caution">
    <text evidence="1">The sequence shown here is derived from an EMBL/GenBank/DDBJ whole genome shotgun (WGS) entry which is preliminary data.</text>
</comment>
<dbReference type="OrthoDB" id="9808944at2"/>
<keyword evidence="1" id="KW-0969">Cilium</keyword>
<dbReference type="InterPro" id="IPR010845">
    <property type="entry name" value="FlaF"/>
</dbReference>
<dbReference type="EMBL" id="RWKW01000054">
    <property type="protein sequence ID" value="RST85566.1"/>
    <property type="molecule type" value="Genomic_DNA"/>
</dbReference>
<evidence type="ECO:0000313" key="2">
    <source>
        <dbReference type="Proteomes" id="UP000278398"/>
    </source>
</evidence>
<accession>A0A429YW55</accession>
<organism evidence="1 2">
    <name type="scientific">Aquibium carbonis</name>
    <dbReference type="NCBI Taxonomy" id="2495581"/>
    <lineage>
        <taxon>Bacteria</taxon>
        <taxon>Pseudomonadati</taxon>
        <taxon>Pseudomonadota</taxon>
        <taxon>Alphaproteobacteria</taxon>
        <taxon>Hyphomicrobiales</taxon>
        <taxon>Phyllobacteriaceae</taxon>
        <taxon>Aquibium</taxon>
    </lineage>
</organism>
<reference evidence="1 2" key="1">
    <citation type="submission" date="2018-12" db="EMBL/GenBank/DDBJ databases">
        <title>Mesorhizobium carbonis sp. nov., isolated from coal mine water.</title>
        <authorList>
            <person name="Xin W."/>
            <person name="Xu Z."/>
            <person name="Xiang F."/>
            <person name="Zhang J."/>
            <person name="Xi L."/>
            <person name="Liu J."/>
        </authorList>
    </citation>
    <scope>NUCLEOTIDE SEQUENCE [LARGE SCALE GENOMIC DNA]</scope>
    <source>
        <strain evidence="1 2">B2.3</strain>
    </source>
</reference>
<name>A0A429YW55_9HYPH</name>
<gene>
    <name evidence="1" type="primary">flaF</name>
    <name evidence="1" type="ORF">EJC49_15165</name>
</gene>
<proteinExistence type="predicted"/>
<dbReference type="NCBIfam" id="NF009434">
    <property type="entry name" value="PRK12793.1"/>
    <property type="match status" value="1"/>
</dbReference>
<evidence type="ECO:0000313" key="1">
    <source>
        <dbReference type="EMBL" id="RST85566.1"/>
    </source>
</evidence>
<dbReference type="Pfam" id="PF07309">
    <property type="entry name" value="FlaF"/>
    <property type="match status" value="1"/>
</dbReference>
<keyword evidence="1" id="KW-0966">Cell projection</keyword>
<dbReference type="AlphaFoldDB" id="A0A429YW55"/>
<dbReference type="RefSeq" id="WP_126700780.1">
    <property type="nucleotide sequence ID" value="NZ_RWKW01000054.1"/>
</dbReference>
<keyword evidence="1" id="KW-0282">Flagellum</keyword>
<dbReference type="Proteomes" id="UP000278398">
    <property type="component" value="Unassembled WGS sequence"/>
</dbReference>
<keyword evidence="2" id="KW-1185">Reference proteome</keyword>
<protein>
    <submittedName>
        <fullName evidence="1">Flagellar biosynthesis regulator FlaF</fullName>
    </submittedName>
</protein>